<dbReference type="EMBL" id="JBHSXS010000056">
    <property type="protein sequence ID" value="MFC6886602.1"/>
    <property type="molecule type" value="Genomic_DNA"/>
</dbReference>
<dbReference type="InterPro" id="IPR041916">
    <property type="entry name" value="Anti_sigma_zinc_sf"/>
</dbReference>
<feature type="domain" description="Putative zinc-finger" evidence="3">
    <location>
        <begin position="11"/>
        <end position="37"/>
    </location>
</feature>
<gene>
    <name evidence="4" type="ORF">ACFQKB_43055</name>
</gene>
<dbReference type="RefSeq" id="WP_160822254.1">
    <property type="nucleotide sequence ID" value="NZ_JBHSXE010000001.1"/>
</dbReference>
<comment type="caution">
    <text evidence="4">The sequence shown here is derived from an EMBL/GenBank/DDBJ whole genome shotgun (WGS) entry which is preliminary data.</text>
</comment>
<name>A0ABW2CYS5_9ACTN</name>
<evidence type="ECO:0000256" key="1">
    <source>
        <dbReference type="ARBA" id="ARBA00023015"/>
    </source>
</evidence>
<dbReference type="Gene3D" id="1.10.10.1320">
    <property type="entry name" value="Anti-sigma factor, zinc-finger domain"/>
    <property type="match status" value="1"/>
</dbReference>
<evidence type="ECO:0000313" key="4">
    <source>
        <dbReference type="EMBL" id="MFC6886602.1"/>
    </source>
</evidence>
<evidence type="ECO:0000259" key="3">
    <source>
        <dbReference type="Pfam" id="PF13490"/>
    </source>
</evidence>
<proteinExistence type="predicted"/>
<sequence>MEECQHRLGLGVYALGRLRGPEAADLRAHLSACAPCRAELAEFQGVTAVLARTRRGAGRASRTGASVHVLSGGACARAPER</sequence>
<keyword evidence="5" id="KW-1185">Reference proteome</keyword>
<keyword evidence="2" id="KW-0804">Transcription</keyword>
<dbReference type="InterPro" id="IPR027383">
    <property type="entry name" value="Znf_put"/>
</dbReference>
<dbReference type="Pfam" id="PF13490">
    <property type="entry name" value="zf-HC2"/>
    <property type="match status" value="1"/>
</dbReference>
<evidence type="ECO:0000256" key="2">
    <source>
        <dbReference type="ARBA" id="ARBA00023163"/>
    </source>
</evidence>
<accession>A0ABW2CYS5</accession>
<reference evidence="5" key="1">
    <citation type="journal article" date="2019" name="Int. J. Syst. Evol. Microbiol.">
        <title>The Global Catalogue of Microorganisms (GCM) 10K type strain sequencing project: providing services to taxonomists for standard genome sequencing and annotation.</title>
        <authorList>
            <consortium name="The Broad Institute Genomics Platform"/>
            <consortium name="The Broad Institute Genome Sequencing Center for Infectious Disease"/>
            <person name="Wu L."/>
            <person name="Ma J."/>
        </authorList>
    </citation>
    <scope>NUCLEOTIDE SEQUENCE [LARGE SCALE GENOMIC DNA]</scope>
    <source>
        <strain evidence="5">JCM 3369</strain>
    </source>
</reference>
<organism evidence="4 5">
    <name type="scientific">Actinomadura yumaensis</name>
    <dbReference type="NCBI Taxonomy" id="111807"/>
    <lineage>
        <taxon>Bacteria</taxon>
        <taxon>Bacillati</taxon>
        <taxon>Actinomycetota</taxon>
        <taxon>Actinomycetes</taxon>
        <taxon>Streptosporangiales</taxon>
        <taxon>Thermomonosporaceae</taxon>
        <taxon>Actinomadura</taxon>
    </lineage>
</organism>
<keyword evidence="1" id="KW-0805">Transcription regulation</keyword>
<protein>
    <submittedName>
        <fullName evidence="4">Zf-HC2 domain-containing protein</fullName>
    </submittedName>
</protein>
<dbReference type="Proteomes" id="UP001596380">
    <property type="component" value="Unassembled WGS sequence"/>
</dbReference>
<evidence type="ECO:0000313" key="5">
    <source>
        <dbReference type="Proteomes" id="UP001596380"/>
    </source>
</evidence>